<name>A0A8H6DMQ2_9HYPO</name>
<dbReference type="OrthoDB" id="5279008at2759"/>
<dbReference type="EMBL" id="JAAOAN010000078">
    <property type="protein sequence ID" value="KAF5723056.1"/>
    <property type="molecule type" value="Genomic_DNA"/>
</dbReference>
<evidence type="ECO:0000313" key="2">
    <source>
        <dbReference type="Proteomes" id="UP000544331"/>
    </source>
</evidence>
<protein>
    <submittedName>
        <fullName evidence="1">F-box domain-containing protein</fullName>
    </submittedName>
</protein>
<reference evidence="1 2" key="1">
    <citation type="submission" date="2020-05" db="EMBL/GenBank/DDBJ databases">
        <title>Identification and distribution of gene clusters putatively required for synthesis of sphingolipid metabolism inhibitors in phylogenetically diverse species of the filamentous fungus Fusarium.</title>
        <authorList>
            <person name="Kim H.-S."/>
            <person name="Busman M."/>
            <person name="Brown D.W."/>
            <person name="Divon H."/>
            <person name="Uhlig S."/>
            <person name="Proctor R.H."/>
        </authorList>
    </citation>
    <scope>NUCLEOTIDE SEQUENCE [LARGE SCALE GENOMIC DNA]</scope>
    <source>
        <strain evidence="1 2">NRRL 66235</strain>
    </source>
</reference>
<evidence type="ECO:0000313" key="1">
    <source>
        <dbReference type="EMBL" id="KAF5723056.1"/>
    </source>
</evidence>
<dbReference type="Proteomes" id="UP000544331">
    <property type="component" value="Unassembled WGS sequence"/>
</dbReference>
<sequence>MASLGRLPEEIINLLMREILESTKSCEAVSRDLVRFRQTCKRFCASATPFVFRTRHVMIEKSNLDGLIEISKHRKLACCIQELHIHTFHILPLEELDQATLSNIPDKERYRKRYEQQQNLITDKLNRKRLYEAISRLESCRKVVFDGSKPPWNPSRRRSSLGIPFARSRTKSSASTNFILRLMLDFLTAVATGEIHIEHLAIHVGYMDDNAYCLKLSHLPCLTNPITSLRRIHLAVDPTFKKNKLQNFLSAFPELTDFELEAYRGPCCDRLAGALSGLYIPKLRKLTLVTVSCTVSELENLVIGHKKTLQDIEFIYVELPDEQSWRRIFQTIRDNIAIASFTMSDCANLDMTEPTNVTELIDITNSTE</sequence>
<proteinExistence type="predicted"/>
<accession>A0A8H6DMQ2</accession>
<organism evidence="1 2">
    <name type="scientific">Fusarium mundagurra</name>
    <dbReference type="NCBI Taxonomy" id="1567541"/>
    <lineage>
        <taxon>Eukaryota</taxon>
        <taxon>Fungi</taxon>
        <taxon>Dikarya</taxon>
        <taxon>Ascomycota</taxon>
        <taxon>Pezizomycotina</taxon>
        <taxon>Sordariomycetes</taxon>
        <taxon>Hypocreomycetidae</taxon>
        <taxon>Hypocreales</taxon>
        <taxon>Nectriaceae</taxon>
        <taxon>Fusarium</taxon>
        <taxon>Fusarium fujikuroi species complex</taxon>
    </lineage>
</organism>
<comment type="caution">
    <text evidence="1">The sequence shown here is derived from an EMBL/GenBank/DDBJ whole genome shotgun (WGS) entry which is preliminary data.</text>
</comment>
<gene>
    <name evidence="1" type="ORF">FMUND_2230</name>
</gene>
<dbReference type="AlphaFoldDB" id="A0A8H6DMQ2"/>
<keyword evidence="2" id="KW-1185">Reference proteome</keyword>